<dbReference type="GO" id="GO:0006508">
    <property type="term" value="P:proteolysis"/>
    <property type="evidence" value="ECO:0007669"/>
    <property type="project" value="UniProtKB-KW"/>
</dbReference>
<evidence type="ECO:0000313" key="7">
    <source>
        <dbReference type="EMBL" id="KAK9677707.1"/>
    </source>
</evidence>
<dbReference type="SUPFAM" id="SSF50630">
    <property type="entry name" value="Acid proteases"/>
    <property type="match status" value="1"/>
</dbReference>
<keyword evidence="4" id="KW-0378">Hydrolase</keyword>
<dbReference type="GO" id="GO:0004190">
    <property type="term" value="F:aspartic-type endopeptidase activity"/>
    <property type="evidence" value="ECO:0007669"/>
    <property type="project" value="UniProtKB-KW"/>
</dbReference>
<dbReference type="InterPro" id="IPR032861">
    <property type="entry name" value="TAXi_N"/>
</dbReference>
<dbReference type="InterPro" id="IPR033121">
    <property type="entry name" value="PEPTIDASE_A1"/>
</dbReference>
<organism evidence="7 8">
    <name type="scientific">Saponaria officinalis</name>
    <name type="common">Common soapwort</name>
    <name type="synonym">Lychnis saponaria</name>
    <dbReference type="NCBI Taxonomy" id="3572"/>
    <lineage>
        <taxon>Eukaryota</taxon>
        <taxon>Viridiplantae</taxon>
        <taxon>Streptophyta</taxon>
        <taxon>Embryophyta</taxon>
        <taxon>Tracheophyta</taxon>
        <taxon>Spermatophyta</taxon>
        <taxon>Magnoliopsida</taxon>
        <taxon>eudicotyledons</taxon>
        <taxon>Gunneridae</taxon>
        <taxon>Pentapetalae</taxon>
        <taxon>Caryophyllales</taxon>
        <taxon>Caryophyllaceae</taxon>
        <taxon>Caryophylleae</taxon>
        <taxon>Saponaria</taxon>
    </lineage>
</organism>
<dbReference type="CDD" id="cd05476">
    <property type="entry name" value="pepsin_A_like_plant"/>
    <property type="match status" value="1"/>
</dbReference>
<dbReference type="PANTHER" id="PTHR47967">
    <property type="entry name" value="OS07G0603500 PROTEIN-RELATED"/>
    <property type="match status" value="1"/>
</dbReference>
<keyword evidence="2" id="KW-0645">Protease</keyword>
<dbReference type="InterPro" id="IPR032799">
    <property type="entry name" value="TAXi_C"/>
</dbReference>
<keyword evidence="5" id="KW-0325">Glycoprotein</keyword>
<dbReference type="InterPro" id="IPR001969">
    <property type="entry name" value="Aspartic_peptidase_AS"/>
</dbReference>
<dbReference type="PANTHER" id="PTHR47967:SF125">
    <property type="entry name" value="PEPTIDASE A1 DOMAIN-CONTAINING PROTEIN"/>
    <property type="match status" value="1"/>
</dbReference>
<feature type="domain" description="Peptidase A1" evidence="6">
    <location>
        <begin position="41"/>
        <end position="412"/>
    </location>
</feature>
<dbReference type="InterPro" id="IPR034161">
    <property type="entry name" value="Pepsin-like_plant"/>
</dbReference>
<dbReference type="InterPro" id="IPR051708">
    <property type="entry name" value="Plant_Aspart_Prot_A1"/>
</dbReference>
<reference evidence="7" key="1">
    <citation type="submission" date="2024-03" db="EMBL/GenBank/DDBJ databases">
        <title>WGS assembly of Saponaria officinalis var. Norfolk2.</title>
        <authorList>
            <person name="Jenkins J."/>
            <person name="Shu S."/>
            <person name="Grimwood J."/>
            <person name="Barry K."/>
            <person name="Goodstein D."/>
            <person name="Schmutz J."/>
            <person name="Leebens-Mack J."/>
            <person name="Osbourn A."/>
        </authorList>
    </citation>
    <scope>NUCLEOTIDE SEQUENCE [LARGE SCALE GENOMIC DNA]</scope>
    <source>
        <strain evidence="7">JIC</strain>
    </source>
</reference>
<dbReference type="PROSITE" id="PS00141">
    <property type="entry name" value="ASP_PROTEASE"/>
    <property type="match status" value="1"/>
</dbReference>
<gene>
    <name evidence="7" type="ORF">RND81_11G161100</name>
</gene>
<dbReference type="InterPro" id="IPR021109">
    <property type="entry name" value="Peptidase_aspartic_dom_sf"/>
</dbReference>
<dbReference type="Gene3D" id="2.40.70.10">
    <property type="entry name" value="Acid Proteases"/>
    <property type="match status" value="2"/>
</dbReference>
<proteinExistence type="inferred from homology"/>
<accession>A0AAW1HMV6</accession>
<keyword evidence="3" id="KW-0064">Aspartyl protease</keyword>
<comment type="caution">
    <text evidence="7">The sequence shown here is derived from an EMBL/GenBank/DDBJ whole genome shotgun (WGS) entry which is preliminary data.</text>
</comment>
<sequence>MSRARVTSLARSYVPKNGSVQLLNPNKNTIIPSIIRQEWLFLVQVGIGTFEDESPPSKTYYLELDTGSDVIWTQCEGCENKCFHQVDPYYPASRSSTYQPFSCSRDSDCPFHTKCMDNKLCRLEIPYQDGSRVLAIAAKEDFTFATEGGSQRIEGLKFGCGFDMQNYDHGDNPDNKISGVMGMSYGSYSIMKQTRSMFNGNFSYCIQPILGEGESSPMYLRFGNDVLPQRIEGFQATIMFRYKRRPAYYLNLQGISVDTFRLNILPSAFAFKPDGGGGCLIDSGAAFSYIVTRPYQVLLAAVKGYIKANNKNMRLVKNNNEDIGFDVCYERYKNPVKITLPKITFHFANNADYVIDVKESFAHVTTSTGKKMVCLGIFEGSSKKKYPNILGAYQQANKRIIYDRNNGLLHFASTDCSRDN</sequence>
<dbReference type="EMBL" id="JBDFQZ010000011">
    <property type="protein sequence ID" value="KAK9677707.1"/>
    <property type="molecule type" value="Genomic_DNA"/>
</dbReference>
<evidence type="ECO:0000256" key="1">
    <source>
        <dbReference type="ARBA" id="ARBA00007447"/>
    </source>
</evidence>
<evidence type="ECO:0000256" key="5">
    <source>
        <dbReference type="ARBA" id="ARBA00023180"/>
    </source>
</evidence>
<comment type="similarity">
    <text evidence="1">Belongs to the peptidase A1 family.</text>
</comment>
<evidence type="ECO:0000256" key="4">
    <source>
        <dbReference type="ARBA" id="ARBA00022801"/>
    </source>
</evidence>
<dbReference type="GO" id="GO:0005576">
    <property type="term" value="C:extracellular region"/>
    <property type="evidence" value="ECO:0007669"/>
    <property type="project" value="TreeGrafter"/>
</dbReference>
<dbReference type="Pfam" id="PF14541">
    <property type="entry name" value="TAXi_C"/>
    <property type="match status" value="1"/>
</dbReference>
<keyword evidence="8" id="KW-1185">Reference proteome</keyword>
<evidence type="ECO:0000313" key="8">
    <source>
        <dbReference type="Proteomes" id="UP001443914"/>
    </source>
</evidence>
<name>A0AAW1HMV6_SAPOF</name>
<evidence type="ECO:0000256" key="3">
    <source>
        <dbReference type="ARBA" id="ARBA00022750"/>
    </source>
</evidence>
<dbReference type="Pfam" id="PF14543">
    <property type="entry name" value="TAXi_N"/>
    <property type="match status" value="1"/>
</dbReference>
<evidence type="ECO:0000259" key="6">
    <source>
        <dbReference type="PROSITE" id="PS51767"/>
    </source>
</evidence>
<dbReference type="AlphaFoldDB" id="A0AAW1HMV6"/>
<protein>
    <recommendedName>
        <fullName evidence="6">Peptidase A1 domain-containing protein</fullName>
    </recommendedName>
</protein>
<evidence type="ECO:0000256" key="2">
    <source>
        <dbReference type="ARBA" id="ARBA00022670"/>
    </source>
</evidence>
<dbReference type="Proteomes" id="UP001443914">
    <property type="component" value="Unassembled WGS sequence"/>
</dbReference>
<dbReference type="PROSITE" id="PS51767">
    <property type="entry name" value="PEPTIDASE_A1"/>
    <property type="match status" value="1"/>
</dbReference>